<keyword evidence="3" id="KW-1185">Reference proteome</keyword>
<reference evidence="2" key="2">
    <citation type="submission" date="2020-06" db="EMBL/GenBank/DDBJ databases">
        <title>Helianthus annuus Genome sequencing and assembly Release 2.</title>
        <authorList>
            <person name="Gouzy J."/>
            <person name="Langlade N."/>
            <person name="Munos S."/>
        </authorList>
    </citation>
    <scope>NUCLEOTIDE SEQUENCE</scope>
    <source>
        <tissue evidence="2">Leaves</tissue>
    </source>
</reference>
<evidence type="ECO:0000313" key="2">
    <source>
        <dbReference type="EMBL" id="KAF5819213.1"/>
    </source>
</evidence>
<protein>
    <submittedName>
        <fullName evidence="2">Uncharacterized protein</fullName>
    </submittedName>
</protein>
<comment type="caution">
    <text evidence="2">The sequence shown here is derived from an EMBL/GenBank/DDBJ whole genome shotgun (WGS) entry which is preliminary data.</text>
</comment>
<feature type="region of interest" description="Disordered" evidence="1">
    <location>
        <begin position="1"/>
        <end position="73"/>
    </location>
</feature>
<feature type="compositionally biased region" description="Polar residues" evidence="1">
    <location>
        <begin position="1"/>
        <end position="28"/>
    </location>
</feature>
<sequence>MAPTKQTKLKYQQAQKSTTPSKTENVSCKIQHKQRKKGNETDLKNGVGSRDERGTGTAGSVKEKRTKSTELST</sequence>
<dbReference type="Proteomes" id="UP000215914">
    <property type="component" value="Unassembled WGS sequence"/>
</dbReference>
<evidence type="ECO:0000256" key="1">
    <source>
        <dbReference type="SAM" id="MobiDB-lite"/>
    </source>
</evidence>
<accession>A0A9K3JQP1</accession>
<feature type="compositionally biased region" description="Basic and acidic residues" evidence="1">
    <location>
        <begin position="37"/>
        <end position="54"/>
    </location>
</feature>
<dbReference type="Gramene" id="mRNA:HanXRQr2_Chr02g0075131">
    <property type="protein sequence ID" value="mRNA:HanXRQr2_Chr02g0075131"/>
    <property type="gene ID" value="HanXRQr2_Chr02g0075131"/>
</dbReference>
<organism evidence="2 3">
    <name type="scientific">Helianthus annuus</name>
    <name type="common">Common sunflower</name>
    <dbReference type="NCBI Taxonomy" id="4232"/>
    <lineage>
        <taxon>Eukaryota</taxon>
        <taxon>Viridiplantae</taxon>
        <taxon>Streptophyta</taxon>
        <taxon>Embryophyta</taxon>
        <taxon>Tracheophyta</taxon>
        <taxon>Spermatophyta</taxon>
        <taxon>Magnoliopsida</taxon>
        <taxon>eudicotyledons</taxon>
        <taxon>Gunneridae</taxon>
        <taxon>Pentapetalae</taxon>
        <taxon>asterids</taxon>
        <taxon>campanulids</taxon>
        <taxon>Asterales</taxon>
        <taxon>Asteraceae</taxon>
        <taxon>Asteroideae</taxon>
        <taxon>Heliantheae alliance</taxon>
        <taxon>Heliantheae</taxon>
        <taxon>Helianthus</taxon>
    </lineage>
</organism>
<reference evidence="2" key="1">
    <citation type="journal article" date="2017" name="Nature">
        <title>The sunflower genome provides insights into oil metabolism, flowering and Asterid evolution.</title>
        <authorList>
            <person name="Badouin H."/>
            <person name="Gouzy J."/>
            <person name="Grassa C.J."/>
            <person name="Murat F."/>
            <person name="Staton S.E."/>
            <person name="Cottret L."/>
            <person name="Lelandais-Briere C."/>
            <person name="Owens G.L."/>
            <person name="Carrere S."/>
            <person name="Mayjonade B."/>
            <person name="Legrand L."/>
            <person name="Gill N."/>
            <person name="Kane N.C."/>
            <person name="Bowers J.E."/>
            <person name="Hubner S."/>
            <person name="Bellec A."/>
            <person name="Berard A."/>
            <person name="Berges H."/>
            <person name="Blanchet N."/>
            <person name="Boniface M.C."/>
            <person name="Brunel D."/>
            <person name="Catrice O."/>
            <person name="Chaidir N."/>
            <person name="Claudel C."/>
            <person name="Donnadieu C."/>
            <person name="Faraut T."/>
            <person name="Fievet G."/>
            <person name="Helmstetter N."/>
            <person name="King M."/>
            <person name="Knapp S.J."/>
            <person name="Lai Z."/>
            <person name="Le Paslier M.C."/>
            <person name="Lippi Y."/>
            <person name="Lorenzon L."/>
            <person name="Mandel J.R."/>
            <person name="Marage G."/>
            <person name="Marchand G."/>
            <person name="Marquand E."/>
            <person name="Bret-Mestries E."/>
            <person name="Morien E."/>
            <person name="Nambeesan S."/>
            <person name="Nguyen T."/>
            <person name="Pegot-Espagnet P."/>
            <person name="Pouilly N."/>
            <person name="Raftis F."/>
            <person name="Sallet E."/>
            <person name="Schiex T."/>
            <person name="Thomas J."/>
            <person name="Vandecasteele C."/>
            <person name="Vares D."/>
            <person name="Vear F."/>
            <person name="Vautrin S."/>
            <person name="Crespi M."/>
            <person name="Mangin B."/>
            <person name="Burke J.M."/>
            <person name="Salse J."/>
            <person name="Munos S."/>
            <person name="Vincourt P."/>
            <person name="Rieseberg L.H."/>
            <person name="Langlade N.B."/>
        </authorList>
    </citation>
    <scope>NUCLEOTIDE SEQUENCE</scope>
    <source>
        <tissue evidence="2">Leaves</tissue>
    </source>
</reference>
<dbReference type="EMBL" id="MNCJ02000317">
    <property type="protein sequence ID" value="KAF5819213.1"/>
    <property type="molecule type" value="Genomic_DNA"/>
</dbReference>
<feature type="compositionally biased region" description="Basic and acidic residues" evidence="1">
    <location>
        <begin position="61"/>
        <end position="73"/>
    </location>
</feature>
<name>A0A9K3JQP1_HELAN</name>
<dbReference type="AlphaFoldDB" id="A0A9K3JQP1"/>
<gene>
    <name evidence="2" type="ORF">HanXRQr2_Chr02g0075131</name>
</gene>
<evidence type="ECO:0000313" key="3">
    <source>
        <dbReference type="Proteomes" id="UP000215914"/>
    </source>
</evidence>
<proteinExistence type="predicted"/>